<protein>
    <submittedName>
        <fullName evidence="1">Uncharacterized protein</fullName>
    </submittedName>
</protein>
<dbReference type="AlphaFoldDB" id="A0ABD0KM36"/>
<gene>
    <name evidence="1" type="ORF">BaRGS_00020659</name>
</gene>
<name>A0ABD0KM36_9CAEN</name>
<evidence type="ECO:0000313" key="1">
    <source>
        <dbReference type="EMBL" id="KAK7488068.1"/>
    </source>
</evidence>
<sequence length="72" mass="8213">MDTAAAPQRQEGAAGNAVTRVTFTLRLTQYFFHDLFTTTIFFSDSNCKNARAGLQIKAGRERKTFVQRERRV</sequence>
<keyword evidence="2" id="KW-1185">Reference proteome</keyword>
<accession>A0ABD0KM36</accession>
<evidence type="ECO:0000313" key="2">
    <source>
        <dbReference type="Proteomes" id="UP001519460"/>
    </source>
</evidence>
<organism evidence="1 2">
    <name type="scientific">Batillaria attramentaria</name>
    <dbReference type="NCBI Taxonomy" id="370345"/>
    <lineage>
        <taxon>Eukaryota</taxon>
        <taxon>Metazoa</taxon>
        <taxon>Spiralia</taxon>
        <taxon>Lophotrochozoa</taxon>
        <taxon>Mollusca</taxon>
        <taxon>Gastropoda</taxon>
        <taxon>Caenogastropoda</taxon>
        <taxon>Sorbeoconcha</taxon>
        <taxon>Cerithioidea</taxon>
        <taxon>Batillariidae</taxon>
        <taxon>Batillaria</taxon>
    </lineage>
</organism>
<reference evidence="1 2" key="1">
    <citation type="journal article" date="2023" name="Sci. Data">
        <title>Genome assembly of the Korean intertidal mud-creeper Batillaria attramentaria.</title>
        <authorList>
            <person name="Patra A.K."/>
            <person name="Ho P.T."/>
            <person name="Jun S."/>
            <person name="Lee S.J."/>
            <person name="Kim Y."/>
            <person name="Won Y.J."/>
        </authorList>
    </citation>
    <scope>NUCLEOTIDE SEQUENCE [LARGE SCALE GENOMIC DNA]</scope>
    <source>
        <strain evidence="1">Wonlab-2016</strain>
    </source>
</reference>
<dbReference type="Proteomes" id="UP001519460">
    <property type="component" value="Unassembled WGS sequence"/>
</dbReference>
<dbReference type="EMBL" id="JACVVK020000155">
    <property type="protein sequence ID" value="KAK7488068.1"/>
    <property type="molecule type" value="Genomic_DNA"/>
</dbReference>
<comment type="caution">
    <text evidence="1">The sequence shown here is derived from an EMBL/GenBank/DDBJ whole genome shotgun (WGS) entry which is preliminary data.</text>
</comment>
<proteinExistence type="predicted"/>